<dbReference type="HOGENOM" id="CLU_147825_0_0_11"/>
<proteinExistence type="predicted"/>
<gene>
    <name evidence="1" type="ordered locus">Celf_3107</name>
</gene>
<protein>
    <submittedName>
        <fullName evidence="1">Uncharacterized protein</fullName>
    </submittedName>
</protein>
<evidence type="ECO:0000313" key="2">
    <source>
        <dbReference type="Proteomes" id="UP000008460"/>
    </source>
</evidence>
<dbReference type="AlphaFoldDB" id="F4GZA6"/>
<dbReference type="eggNOG" id="ENOG5031YAR">
    <property type="taxonomic scope" value="Bacteria"/>
</dbReference>
<keyword evidence="2" id="KW-1185">Reference proteome</keyword>
<accession>F4GZA6</accession>
<dbReference type="KEGG" id="cfi:Celf_3107"/>
<organism evidence="1 2">
    <name type="scientific">Cellulomonas fimi (strain ATCC 484 / DSM 20113 / JCM 1341 / CCUG 24087 / LMG 16345 / NBRC 15513 / NCIMB 8980 / NCTC 7547 / NRS-133)</name>
    <dbReference type="NCBI Taxonomy" id="590998"/>
    <lineage>
        <taxon>Bacteria</taxon>
        <taxon>Bacillati</taxon>
        <taxon>Actinomycetota</taxon>
        <taxon>Actinomycetes</taxon>
        <taxon>Micrococcales</taxon>
        <taxon>Cellulomonadaceae</taxon>
        <taxon>Cellulomonas</taxon>
    </lineage>
</organism>
<sequence length="131" mass="14450">MTGVPEGWIEHRRAGDRELLGWVRVDGDGFVAVDRIGRELTGVVDWHEAEEALDEHGLHWLADLWQLTLDDGLVVRVRIAEVATDRVVVATDDFGNVDAVVMRHVLPFPAPATLRPFEGDRHVLDGAGPTG</sequence>
<name>F4GZA6_CELFA</name>
<evidence type="ECO:0000313" key="1">
    <source>
        <dbReference type="EMBL" id="AEE47222.1"/>
    </source>
</evidence>
<reference evidence="1 2" key="1">
    <citation type="submission" date="2011-04" db="EMBL/GenBank/DDBJ databases">
        <title>Complete sequence of Cellulomonas fimi ATCC 484.</title>
        <authorList>
            <consortium name="US DOE Joint Genome Institute"/>
            <person name="Lucas S."/>
            <person name="Han J."/>
            <person name="Lapidus A."/>
            <person name="Cheng J.-F."/>
            <person name="Goodwin L."/>
            <person name="Pitluck S."/>
            <person name="Peters L."/>
            <person name="Chertkov O."/>
            <person name="Detter J.C."/>
            <person name="Han C."/>
            <person name="Tapia R."/>
            <person name="Land M."/>
            <person name="Hauser L."/>
            <person name="Kyrpides N."/>
            <person name="Ivanova N."/>
            <person name="Ovchinnikova G."/>
            <person name="Pagani I."/>
            <person name="Mead D."/>
            <person name="Brumm P."/>
            <person name="Woyke T."/>
        </authorList>
    </citation>
    <scope>NUCLEOTIDE SEQUENCE [LARGE SCALE GENOMIC DNA]</scope>
    <source>
        <strain evidence="2">ATCC 484 / DSM 20113 / JCM 1341 / NBRC 15513 / NCIMB 8980 / NCTC 7547</strain>
    </source>
</reference>
<dbReference type="RefSeq" id="WP_013772247.1">
    <property type="nucleotide sequence ID" value="NC_015514.1"/>
</dbReference>
<dbReference type="EMBL" id="CP002666">
    <property type="protein sequence ID" value="AEE47222.1"/>
    <property type="molecule type" value="Genomic_DNA"/>
</dbReference>
<dbReference type="Proteomes" id="UP000008460">
    <property type="component" value="Chromosome"/>
</dbReference>